<dbReference type="GO" id="GO:0016491">
    <property type="term" value="F:oxidoreductase activity"/>
    <property type="evidence" value="ECO:0007669"/>
    <property type="project" value="InterPro"/>
</dbReference>
<organism evidence="8 9">
    <name type="scientific">Exophiala dermatitidis</name>
    <name type="common">Black yeast-like fungus</name>
    <name type="synonym">Wangiella dermatitidis</name>
    <dbReference type="NCBI Taxonomy" id="5970"/>
    <lineage>
        <taxon>Eukaryota</taxon>
        <taxon>Fungi</taxon>
        <taxon>Dikarya</taxon>
        <taxon>Ascomycota</taxon>
        <taxon>Pezizomycotina</taxon>
        <taxon>Eurotiomycetes</taxon>
        <taxon>Chaetothyriomycetidae</taxon>
        <taxon>Chaetothyriales</taxon>
        <taxon>Herpotrichiellaceae</taxon>
        <taxon>Exophiala</taxon>
    </lineage>
</organism>
<feature type="transmembrane region" description="Helical" evidence="6">
    <location>
        <begin position="62"/>
        <end position="87"/>
    </location>
</feature>
<dbReference type="InterPro" id="IPR050307">
    <property type="entry name" value="Sterol_Desaturase_Related"/>
</dbReference>
<feature type="region of interest" description="Disordered" evidence="5">
    <location>
        <begin position="366"/>
        <end position="401"/>
    </location>
</feature>
<dbReference type="GO" id="GO:0008610">
    <property type="term" value="P:lipid biosynthetic process"/>
    <property type="evidence" value="ECO:0007669"/>
    <property type="project" value="InterPro"/>
</dbReference>
<dbReference type="GO" id="GO:0016020">
    <property type="term" value="C:membrane"/>
    <property type="evidence" value="ECO:0007669"/>
    <property type="project" value="UniProtKB-SubCell"/>
</dbReference>
<comment type="caution">
    <text evidence="8">The sequence shown here is derived from an EMBL/GenBank/DDBJ whole genome shotgun (WGS) entry which is preliminary data.</text>
</comment>
<dbReference type="GO" id="GO:0005506">
    <property type="term" value="F:iron ion binding"/>
    <property type="evidence" value="ECO:0007669"/>
    <property type="project" value="InterPro"/>
</dbReference>
<sequence length="401" mass="44526">MSSYYNPACYLPQSWSSYVPNALSCPPPPSLASTIYNYATSPFTSTYTTLRTMADALVGLPALSFLLIPTMTSYSTSLNLLFFYLTWSTLVLSHPPLRVELVATLAVRTLFYILPSTFFLLFDALLPSAAENLKALGDSALLFKNASRAQTFRTLRVVGWSIFNVLMGVAIQAAVEVLFTRVLLIRSALRVTTTLPLPFGILKDLARGYLVREVVAYILHRYVLHGWSKTPTLARAHQQWYHSLPAPFPLAASYDHPVAYLVRGFIPTYLPALLFRFHLLTYVLYLTLVSVEETFAYSGYSTVPTNFILGGVARRTDTHLLSDGEGNYGPWGLVDWVMGTTVGTDIIDDVVLEADKHDVPARVEGVKDKAKRKVNGRIADAKHNTDASGPRRRTTRNQSSS</sequence>
<gene>
    <name evidence="8" type="ORF">HRR80_000175</name>
</gene>
<feature type="transmembrane region" description="Helical" evidence="6">
    <location>
        <begin position="157"/>
        <end position="179"/>
    </location>
</feature>
<evidence type="ECO:0000256" key="3">
    <source>
        <dbReference type="ARBA" id="ARBA00022989"/>
    </source>
</evidence>
<name>A0AAN6IXV4_EXODE</name>
<keyword evidence="3 6" id="KW-1133">Transmembrane helix</keyword>
<evidence type="ECO:0000256" key="1">
    <source>
        <dbReference type="ARBA" id="ARBA00004370"/>
    </source>
</evidence>
<dbReference type="Proteomes" id="UP001161757">
    <property type="component" value="Unassembled WGS sequence"/>
</dbReference>
<dbReference type="PANTHER" id="PTHR11863">
    <property type="entry name" value="STEROL DESATURASE"/>
    <property type="match status" value="1"/>
</dbReference>
<evidence type="ECO:0000256" key="4">
    <source>
        <dbReference type="ARBA" id="ARBA00023136"/>
    </source>
</evidence>
<reference evidence="8" key="1">
    <citation type="submission" date="2023-01" db="EMBL/GenBank/DDBJ databases">
        <title>Exophiala dermititidis isolated from Cystic Fibrosis Patient.</title>
        <authorList>
            <person name="Kurbessoian T."/>
            <person name="Crocker A."/>
            <person name="Murante D."/>
            <person name="Hogan D.A."/>
            <person name="Stajich J.E."/>
        </authorList>
    </citation>
    <scope>NUCLEOTIDE SEQUENCE</scope>
    <source>
        <strain evidence="8">Ex8</strain>
    </source>
</reference>
<dbReference type="InterPro" id="IPR006694">
    <property type="entry name" value="Fatty_acid_hydroxylase"/>
</dbReference>
<evidence type="ECO:0000256" key="5">
    <source>
        <dbReference type="SAM" id="MobiDB-lite"/>
    </source>
</evidence>
<accession>A0AAN6IXV4</accession>
<evidence type="ECO:0000256" key="6">
    <source>
        <dbReference type="SAM" id="Phobius"/>
    </source>
</evidence>
<evidence type="ECO:0000313" key="8">
    <source>
        <dbReference type="EMBL" id="KAJ8995400.1"/>
    </source>
</evidence>
<evidence type="ECO:0000256" key="2">
    <source>
        <dbReference type="ARBA" id="ARBA00022692"/>
    </source>
</evidence>
<feature type="domain" description="Fatty acid hydroxylase" evidence="7">
    <location>
        <begin position="208"/>
        <end position="340"/>
    </location>
</feature>
<protein>
    <recommendedName>
        <fullName evidence="7">Fatty acid hydroxylase domain-containing protein</fullName>
    </recommendedName>
</protein>
<dbReference type="Pfam" id="PF04116">
    <property type="entry name" value="FA_hydroxylase"/>
    <property type="match status" value="1"/>
</dbReference>
<keyword evidence="4 6" id="KW-0472">Membrane</keyword>
<evidence type="ECO:0000259" key="7">
    <source>
        <dbReference type="Pfam" id="PF04116"/>
    </source>
</evidence>
<dbReference type="EMBL" id="JAJGCB010000001">
    <property type="protein sequence ID" value="KAJ8995400.1"/>
    <property type="molecule type" value="Genomic_DNA"/>
</dbReference>
<comment type="subcellular location">
    <subcellularLocation>
        <location evidence="1">Membrane</location>
    </subcellularLocation>
</comment>
<feature type="transmembrane region" description="Helical" evidence="6">
    <location>
        <begin position="99"/>
        <end position="122"/>
    </location>
</feature>
<proteinExistence type="predicted"/>
<dbReference type="AlphaFoldDB" id="A0AAN6IXV4"/>
<evidence type="ECO:0000313" key="9">
    <source>
        <dbReference type="Proteomes" id="UP001161757"/>
    </source>
</evidence>
<keyword evidence="2 6" id="KW-0812">Transmembrane</keyword>